<proteinExistence type="predicted"/>
<dbReference type="InterPro" id="IPR053137">
    <property type="entry name" value="NLR-like"/>
</dbReference>
<dbReference type="GO" id="GO:0009116">
    <property type="term" value="P:nucleoside metabolic process"/>
    <property type="evidence" value="ECO:0007669"/>
    <property type="project" value="InterPro"/>
</dbReference>
<dbReference type="InterPro" id="IPR035994">
    <property type="entry name" value="Nucleoside_phosphorylase_sf"/>
</dbReference>
<sequence length="315" mass="34505">MVRQLQRKDYTVGWICALALEFAAAEDLLDTEHPKFPQVSGEPTFRYKVGCIGSHNIVIACLPAGRTGTTSALSVAQQVRLVFTSIQYILMVGIGGGVPNTKNNLRLGDVVFSQPDGAHGGVVQYGFGKDVPGGFQQTGHLSAPPEYLLNTLQELKIRHRKKEFGFRGHLSKLTEPGSPFARPDAASDVFFEAAYSHVDSNDAVGCVECAQEKRRNRDRWQTRTGDVQVHFGTIASDNRLMRDGERRDEISKKLGGILCFEMEAAGLMNHFPCLVIRGISDYSDSHKSDDWQAYAAATAASSAKEFLLLMPPVAS</sequence>
<name>A0A6G1I388_9PEZI</name>
<dbReference type="Gene3D" id="3.40.50.1580">
    <property type="entry name" value="Nucleoside phosphorylase domain"/>
    <property type="match status" value="1"/>
</dbReference>
<evidence type="ECO:0000313" key="2">
    <source>
        <dbReference type="EMBL" id="KAF2402654.1"/>
    </source>
</evidence>
<reference evidence="2" key="1">
    <citation type="journal article" date="2020" name="Stud. Mycol.">
        <title>101 Dothideomycetes genomes: a test case for predicting lifestyles and emergence of pathogens.</title>
        <authorList>
            <person name="Haridas S."/>
            <person name="Albert R."/>
            <person name="Binder M."/>
            <person name="Bloem J."/>
            <person name="Labutti K."/>
            <person name="Salamov A."/>
            <person name="Andreopoulos B."/>
            <person name="Baker S."/>
            <person name="Barry K."/>
            <person name="Bills G."/>
            <person name="Bluhm B."/>
            <person name="Cannon C."/>
            <person name="Castanera R."/>
            <person name="Culley D."/>
            <person name="Daum C."/>
            <person name="Ezra D."/>
            <person name="Gonzalez J."/>
            <person name="Henrissat B."/>
            <person name="Kuo A."/>
            <person name="Liang C."/>
            <person name="Lipzen A."/>
            <person name="Lutzoni F."/>
            <person name="Magnuson J."/>
            <person name="Mondo S."/>
            <person name="Nolan M."/>
            <person name="Ohm R."/>
            <person name="Pangilinan J."/>
            <person name="Park H.-J."/>
            <person name="Ramirez L."/>
            <person name="Alfaro M."/>
            <person name="Sun H."/>
            <person name="Tritt A."/>
            <person name="Yoshinaga Y."/>
            <person name="Zwiers L.-H."/>
            <person name="Turgeon B."/>
            <person name="Goodwin S."/>
            <person name="Spatafora J."/>
            <person name="Crous P."/>
            <person name="Grigoriev I."/>
        </authorList>
    </citation>
    <scope>NUCLEOTIDE SEQUENCE</scope>
    <source>
        <strain evidence="2">CBS 262.69</strain>
    </source>
</reference>
<evidence type="ECO:0000313" key="3">
    <source>
        <dbReference type="Proteomes" id="UP000799640"/>
    </source>
</evidence>
<dbReference type="EMBL" id="ML996691">
    <property type="protein sequence ID" value="KAF2402654.1"/>
    <property type="molecule type" value="Genomic_DNA"/>
</dbReference>
<gene>
    <name evidence="2" type="ORF">EJ06DRAFT_473489</name>
</gene>
<dbReference type="Pfam" id="PF01048">
    <property type="entry name" value="PNP_UDP_1"/>
    <property type="match status" value="1"/>
</dbReference>
<dbReference type="PANTHER" id="PTHR46082:SF11">
    <property type="entry name" value="AAA+ ATPASE DOMAIN-CONTAINING PROTEIN-RELATED"/>
    <property type="match status" value="1"/>
</dbReference>
<dbReference type="SUPFAM" id="SSF53167">
    <property type="entry name" value="Purine and uridine phosphorylases"/>
    <property type="match status" value="1"/>
</dbReference>
<dbReference type="OrthoDB" id="1577640at2759"/>
<organism evidence="2 3">
    <name type="scientific">Trichodelitschia bisporula</name>
    <dbReference type="NCBI Taxonomy" id="703511"/>
    <lineage>
        <taxon>Eukaryota</taxon>
        <taxon>Fungi</taxon>
        <taxon>Dikarya</taxon>
        <taxon>Ascomycota</taxon>
        <taxon>Pezizomycotina</taxon>
        <taxon>Dothideomycetes</taxon>
        <taxon>Dothideomycetes incertae sedis</taxon>
        <taxon>Phaeotrichales</taxon>
        <taxon>Phaeotrichaceae</taxon>
        <taxon>Trichodelitschia</taxon>
    </lineage>
</organism>
<dbReference type="InterPro" id="IPR000845">
    <property type="entry name" value="Nucleoside_phosphorylase_d"/>
</dbReference>
<evidence type="ECO:0000259" key="1">
    <source>
        <dbReference type="Pfam" id="PF01048"/>
    </source>
</evidence>
<dbReference type="Proteomes" id="UP000799640">
    <property type="component" value="Unassembled WGS sequence"/>
</dbReference>
<accession>A0A6G1I388</accession>
<dbReference type="AlphaFoldDB" id="A0A6G1I388"/>
<protein>
    <submittedName>
        <fullName evidence="2">Purine and uridine phosphorylase</fullName>
    </submittedName>
</protein>
<dbReference type="PANTHER" id="PTHR46082">
    <property type="entry name" value="ATP/GTP-BINDING PROTEIN-RELATED"/>
    <property type="match status" value="1"/>
</dbReference>
<dbReference type="GO" id="GO:0003824">
    <property type="term" value="F:catalytic activity"/>
    <property type="evidence" value="ECO:0007669"/>
    <property type="project" value="InterPro"/>
</dbReference>
<keyword evidence="3" id="KW-1185">Reference proteome</keyword>
<feature type="domain" description="Nucleoside phosphorylase" evidence="1">
    <location>
        <begin position="12"/>
        <end position="300"/>
    </location>
</feature>